<proteinExistence type="predicted"/>
<dbReference type="AlphaFoldDB" id="A0A0R3Q5D9"/>
<dbReference type="EMBL" id="UZAG01000556">
    <property type="protein sequence ID" value="VDO08836.1"/>
    <property type="molecule type" value="Genomic_DNA"/>
</dbReference>
<evidence type="ECO:0000313" key="2">
    <source>
        <dbReference type="Proteomes" id="UP000280834"/>
    </source>
</evidence>
<reference evidence="3" key="1">
    <citation type="submission" date="2017-02" db="UniProtKB">
        <authorList>
            <consortium name="WormBaseParasite"/>
        </authorList>
    </citation>
    <scope>IDENTIFICATION</scope>
</reference>
<gene>
    <name evidence="1" type="ORF">BTMF_LOCUS871</name>
</gene>
<protein>
    <submittedName>
        <fullName evidence="1 3">Uncharacterized protein</fullName>
    </submittedName>
</protein>
<evidence type="ECO:0000313" key="1">
    <source>
        <dbReference type="EMBL" id="VDO08836.1"/>
    </source>
</evidence>
<name>A0A0R3Q5D9_9BILA</name>
<keyword evidence="2" id="KW-1185">Reference proteome</keyword>
<evidence type="ECO:0000313" key="3">
    <source>
        <dbReference type="WBParaSite" id="BTMF_0000153401-mRNA-1"/>
    </source>
</evidence>
<accession>A0A0R3Q5D9</accession>
<organism evidence="3">
    <name type="scientific">Brugia timori</name>
    <dbReference type="NCBI Taxonomy" id="42155"/>
    <lineage>
        <taxon>Eukaryota</taxon>
        <taxon>Metazoa</taxon>
        <taxon>Ecdysozoa</taxon>
        <taxon>Nematoda</taxon>
        <taxon>Chromadorea</taxon>
        <taxon>Rhabditida</taxon>
        <taxon>Spirurina</taxon>
        <taxon>Spiruromorpha</taxon>
        <taxon>Filarioidea</taxon>
        <taxon>Onchocercidae</taxon>
        <taxon>Brugia</taxon>
    </lineage>
</organism>
<reference evidence="1 2" key="2">
    <citation type="submission" date="2018-11" db="EMBL/GenBank/DDBJ databases">
        <authorList>
            <consortium name="Pathogen Informatics"/>
        </authorList>
    </citation>
    <scope>NUCLEOTIDE SEQUENCE [LARGE SCALE GENOMIC DNA]</scope>
</reference>
<sequence>MTQYNIIGTSSSMKSSGLESILSPLSSRVDLNFFDYIKN</sequence>
<dbReference type="Proteomes" id="UP000280834">
    <property type="component" value="Unassembled WGS sequence"/>
</dbReference>
<dbReference type="WBParaSite" id="BTMF_0000153401-mRNA-1">
    <property type="protein sequence ID" value="BTMF_0000153401-mRNA-1"/>
    <property type="gene ID" value="BTMF_0000153401"/>
</dbReference>